<dbReference type="AlphaFoldDB" id="A0A0D2A6D7"/>
<proteinExistence type="predicted"/>
<evidence type="ECO:0000256" key="1">
    <source>
        <dbReference type="SAM" id="MobiDB-lite"/>
    </source>
</evidence>
<feature type="compositionally biased region" description="Polar residues" evidence="1">
    <location>
        <begin position="1"/>
        <end position="15"/>
    </location>
</feature>
<protein>
    <submittedName>
        <fullName evidence="2">Uncharacterized protein</fullName>
    </submittedName>
</protein>
<feature type="region of interest" description="Disordered" evidence="1">
    <location>
        <begin position="1"/>
        <end position="98"/>
    </location>
</feature>
<gene>
    <name evidence="2" type="ORF">PV06_11764</name>
</gene>
<organism evidence="2 3">
    <name type="scientific">Exophiala oligosperma</name>
    <dbReference type="NCBI Taxonomy" id="215243"/>
    <lineage>
        <taxon>Eukaryota</taxon>
        <taxon>Fungi</taxon>
        <taxon>Dikarya</taxon>
        <taxon>Ascomycota</taxon>
        <taxon>Pezizomycotina</taxon>
        <taxon>Eurotiomycetes</taxon>
        <taxon>Chaetothyriomycetidae</taxon>
        <taxon>Chaetothyriales</taxon>
        <taxon>Herpotrichiellaceae</taxon>
        <taxon>Exophiala</taxon>
    </lineage>
</organism>
<dbReference type="HOGENOM" id="CLU_1835199_0_0_1"/>
<name>A0A0D2A6D7_9EURO</name>
<dbReference type="Proteomes" id="UP000053342">
    <property type="component" value="Unassembled WGS sequence"/>
</dbReference>
<sequence>MLGNGWPSQQVQGPSHQPRLNGGQSTGNGTIAPSTSGSWTAVNATTDPSTSMPPLPSPKAAIHLPLPHPSANLQLPAPFITADSETNTNSHGAVSDVSGSAEATASAALMMLTNDWRGAGATAAASVEPRVGTMVTEARE</sequence>
<dbReference type="RefSeq" id="XP_016256132.1">
    <property type="nucleotide sequence ID" value="XM_016413490.1"/>
</dbReference>
<keyword evidence="3" id="KW-1185">Reference proteome</keyword>
<dbReference type="VEuPathDB" id="FungiDB:PV06_11764"/>
<dbReference type="STRING" id="215243.A0A0D2A6D7"/>
<feature type="compositionally biased region" description="Polar residues" evidence="1">
    <location>
        <begin position="27"/>
        <end position="50"/>
    </location>
</feature>
<feature type="compositionally biased region" description="Polar residues" evidence="1">
    <location>
        <begin position="83"/>
        <end position="98"/>
    </location>
</feature>
<accession>A0A0D2A6D7</accession>
<reference evidence="2 3" key="1">
    <citation type="submission" date="2015-01" db="EMBL/GenBank/DDBJ databases">
        <title>The Genome Sequence of Exophiala oligosperma CBS72588.</title>
        <authorList>
            <consortium name="The Broad Institute Genomics Platform"/>
            <person name="Cuomo C."/>
            <person name="de Hoog S."/>
            <person name="Gorbushina A."/>
            <person name="Stielow B."/>
            <person name="Teixiera M."/>
            <person name="Abouelleil A."/>
            <person name="Chapman S.B."/>
            <person name="Priest M."/>
            <person name="Young S.K."/>
            <person name="Wortman J."/>
            <person name="Nusbaum C."/>
            <person name="Birren B."/>
        </authorList>
    </citation>
    <scope>NUCLEOTIDE SEQUENCE [LARGE SCALE GENOMIC DNA]</scope>
    <source>
        <strain evidence="2 3">CBS 72588</strain>
    </source>
</reference>
<evidence type="ECO:0000313" key="2">
    <source>
        <dbReference type="EMBL" id="KIW35916.1"/>
    </source>
</evidence>
<dbReference type="EMBL" id="KN847391">
    <property type="protein sequence ID" value="KIW35916.1"/>
    <property type="molecule type" value="Genomic_DNA"/>
</dbReference>
<evidence type="ECO:0000313" key="3">
    <source>
        <dbReference type="Proteomes" id="UP000053342"/>
    </source>
</evidence>
<dbReference type="GeneID" id="27363838"/>